<dbReference type="SUPFAM" id="SSF50104">
    <property type="entry name" value="Translation proteins SH3-like domain"/>
    <property type="match status" value="1"/>
</dbReference>
<reference evidence="4" key="1">
    <citation type="submission" date="2025-08" db="UniProtKB">
        <authorList>
            <consortium name="Ensembl"/>
        </authorList>
    </citation>
    <scope>IDENTIFICATION</scope>
</reference>
<feature type="domain" description="Large ribosomal subunit protein uL6 N-terminal" evidence="3">
    <location>
        <begin position="50"/>
        <end position="88"/>
    </location>
</feature>
<dbReference type="InterPro" id="IPR005568">
    <property type="entry name" value="Ribosomal_uL6_N"/>
</dbReference>
<evidence type="ECO:0000313" key="4">
    <source>
        <dbReference type="Ensembl" id="ENSLLEP00000010294.1"/>
    </source>
</evidence>
<dbReference type="Pfam" id="PF03868">
    <property type="entry name" value="Ribosomal_L6e_N"/>
    <property type="match status" value="1"/>
</dbReference>
<keyword evidence="5" id="KW-1185">Reference proteome</keyword>
<name>A0A8C5MD64_9ANUR</name>
<comment type="function">
    <text evidence="1">Component of the large ribosomal subunit. The ribosome is a large ribonucleoprotein complex responsible for the synthesis of proteins in the cell.</text>
</comment>
<evidence type="ECO:0000256" key="2">
    <source>
        <dbReference type="ARBA" id="ARBA00046388"/>
    </source>
</evidence>
<dbReference type="InterPro" id="IPR008991">
    <property type="entry name" value="Translation_prot_SH3-like_sf"/>
</dbReference>
<dbReference type="AlphaFoldDB" id="A0A8C5MD64"/>
<sequence>MVATPILNRAHTITDCSICLFKAHLEEENRGCEEDEPAPCQLESSAGPRIRKCSSSAKKALYKCKHKAPETKIERKKREKARATVSKTVSGDKNGGTRVLLLFFIYKAPAYSSGLLLVTGPLVINRVPLLRAHQKFVITTSTKVNISSVKVSKHLTDAYFKKKRLRGPRHQEGEIFETEKDKFTVTQQRKADQKFVDCQLLPMDLLTQVMPSDDRRIRKVKVNGTKGGSGHSPN</sequence>
<dbReference type="Proteomes" id="UP000694569">
    <property type="component" value="Unplaced"/>
</dbReference>
<evidence type="ECO:0000259" key="3">
    <source>
        <dbReference type="Pfam" id="PF03868"/>
    </source>
</evidence>
<dbReference type="PANTHER" id="PTHR10715:SF0">
    <property type="entry name" value="LARGE RIBOSOMAL SUBUNIT PROTEIN EL6"/>
    <property type="match status" value="1"/>
</dbReference>
<dbReference type="GO" id="GO:0000027">
    <property type="term" value="P:ribosomal large subunit assembly"/>
    <property type="evidence" value="ECO:0007669"/>
    <property type="project" value="TreeGrafter"/>
</dbReference>
<reference evidence="4" key="2">
    <citation type="submission" date="2025-09" db="UniProtKB">
        <authorList>
            <consortium name="Ensembl"/>
        </authorList>
    </citation>
    <scope>IDENTIFICATION</scope>
</reference>
<organism evidence="4 5">
    <name type="scientific">Leptobrachium leishanense</name>
    <name type="common">Leishan spiny toad</name>
    <dbReference type="NCBI Taxonomy" id="445787"/>
    <lineage>
        <taxon>Eukaryota</taxon>
        <taxon>Metazoa</taxon>
        <taxon>Chordata</taxon>
        <taxon>Craniata</taxon>
        <taxon>Vertebrata</taxon>
        <taxon>Euteleostomi</taxon>
        <taxon>Amphibia</taxon>
        <taxon>Batrachia</taxon>
        <taxon>Anura</taxon>
        <taxon>Pelobatoidea</taxon>
        <taxon>Megophryidae</taxon>
        <taxon>Leptobrachium</taxon>
    </lineage>
</organism>
<dbReference type="GO" id="GO:0003723">
    <property type="term" value="F:RNA binding"/>
    <property type="evidence" value="ECO:0007669"/>
    <property type="project" value="TreeGrafter"/>
</dbReference>
<dbReference type="Pfam" id="PF01159">
    <property type="entry name" value="Ribosomal_L6e"/>
    <property type="match status" value="1"/>
</dbReference>
<dbReference type="InterPro" id="IPR000915">
    <property type="entry name" value="60S_ribosomal_eL6"/>
</dbReference>
<evidence type="ECO:0000256" key="1">
    <source>
        <dbReference type="ARBA" id="ARBA00034092"/>
    </source>
</evidence>
<dbReference type="GO" id="GO:0022625">
    <property type="term" value="C:cytosolic large ribosomal subunit"/>
    <property type="evidence" value="ECO:0007669"/>
    <property type="project" value="TreeGrafter"/>
</dbReference>
<dbReference type="OrthoDB" id="2436667at2759"/>
<comment type="subunit">
    <text evidence="2">Component of the large ribosomal subunit. May bind IPO9 with low affinity.</text>
</comment>
<dbReference type="GeneTree" id="ENSGT00390000003682"/>
<dbReference type="PANTHER" id="PTHR10715">
    <property type="entry name" value="60S RIBOSOMAL PROTEIN L6"/>
    <property type="match status" value="1"/>
</dbReference>
<dbReference type="GO" id="GO:0003735">
    <property type="term" value="F:structural constituent of ribosome"/>
    <property type="evidence" value="ECO:0007669"/>
    <property type="project" value="InterPro"/>
</dbReference>
<accession>A0A8C5MD64</accession>
<protein>
    <recommendedName>
        <fullName evidence="3">Large ribosomal subunit protein uL6 N-terminal domain-containing protein</fullName>
    </recommendedName>
</protein>
<dbReference type="GO" id="GO:0002181">
    <property type="term" value="P:cytoplasmic translation"/>
    <property type="evidence" value="ECO:0007669"/>
    <property type="project" value="TreeGrafter"/>
</dbReference>
<proteinExistence type="predicted"/>
<evidence type="ECO:0000313" key="5">
    <source>
        <dbReference type="Proteomes" id="UP000694569"/>
    </source>
</evidence>
<dbReference type="Ensembl" id="ENSLLET00000010696.1">
    <property type="protein sequence ID" value="ENSLLEP00000010294.1"/>
    <property type="gene ID" value="ENSLLEG00000006554.1"/>
</dbReference>